<keyword evidence="1" id="KW-0805">Transcription regulation</keyword>
<organism evidence="6 7">
    <name type="scientific">Rhodococcus rhodnii LMG 5362</name>
    <dbReference type="NCBI Taxonomy" id="1273125"/>
    <lineage>
        <taxon>Bacteria</taxon>
        <taxon>Bacillati</taxon>
        <taxon>Actinomycetota</taxon>
        <taxon>Actinomycetes</taxon>
        <taxon>Mycobacteriales</taxon>
        <taxon>Nocardiaceae</taxon>
        <taxon>Rhodococcus</taxon>
    </lineage>
</organism>
<evidence type="ECO:0000259" key="5">
    <source>
        <dbReference type="PROSITE" id="PS51078"/>
    </source>
</evidence>
<keyword evidence="2" id="KW-0238">DNA-binding</keyword>
<dbReference type="GO" id="GO:0045892">
    <property type="term" value="P:negative regulation of DNA-templated transcription"/>
    <property type="evidence" value="ECO:0007669"/>
    <property type="project" value="TreeGrafter"/>
</dbReference>
<comment type="caution">
    <text evidence="6">The sequence shown here is derived from an EMBL/GenBank/DDBJ whole genome shotgun (WGS) entry which is preliminary data.</text>
</comment>
<dbReference type="InterPro" id="IPR029016">
    <property type="entry name" value="GAF-like_dom_sf"/>
</dbReference>
<feature type="domain" description="IclR-ED" evidence="5">
    <location>
        <begin position="74"/>
        <end position="246"/>
    </location>
</feature>
<evidence type="ECO:0000259" key="4">
    <source>
        <dbReference type="PROSITE" id="PS51077"/>
    </source>
</evidence>
<proteinExistence type="predicted"/>
<evidence type="ECO:0000256" key="2">
    <source>
        <dbReference type="ARBA" id="ARBA00023125"/>
    </source>
</evidence>
<dbReference type="Pfam" id="PF01614">
    <property type="entry name" value="IclR_C"/>
    <property type="match status" value="1"/>
</dbReference>
<dbReference type="Pfam" id="PF09339">
    <property type="entry name" value="HTH_IclR"/>
    <property type="match status" value="1"/>
</dbReference>
<dbReference type="PATRIC" id="fig|1273125.3.peg.1374"/>
<dbReference type="SMART" id="SM00346">
    <property type="entry name" value="HTH_ICLR"/>
    <property type="match status" value="1"/>
</dbReference>
<gene>
    <name evidence="6" type="ORF">Rrhod_1421</name>
</gene>
<name>R7WPD2_9NOCA</name>
<accession>R7WPD2</accession>
<dbReference type="InterPro" id="IPR005471">
    <property type="entry name" value="Tscrpt_reg_IclR_N"/>
</dbReference>
<dbReference type="EMBL" id="APMY01000051">
    <property type="protein sequence ID" value="EOM77173.1"/>
    <property type="molecule type" value="Genomic_DNA"/>
</dbReference>
<keyword evidence="7" id="KW-1185">Reference proteome</keyword>
<dbReference type="PROSITE" id="PS51078">
    <property type="entry name" value="ICLR_ED"/>
    <property type="match status" value="1"/>
</dbReference>
<dbReference type="InterPro" id="IPR036388">
    <property type="entry name" value="WH-like_DNA-bd_sf"/>
</dbReference>
<dbReference type="eggNOG" id="COG1414">
    <property type="taxonomic scope" value="Bacteria"/>
</dbReference>
<dbReference type="Proteomes" id="UP000013525">
    <property type="component" value="Unassembled WGS sequence"/>
</dbReference>
<dbReference type="PROSITE" id="PS51077">
    <property type="entry name" value="HTH_ICLR"/>
    <property type="match status" value="1"/>
</dbReference>
<evidence type="ECO:0000313" key="7">
    <source>
        <dbReference type="Proteomes" id="UP000013525"/>
    </source>
</evidence>
<evidence type="ECO:0000256" key="3">
    <source>
        <dbReference type="ARBA" id="ARBA00023163"/>
    </source>
</evidence>
<dbReference type="PANTHER" id="PTHR30136:SF24">
    <property type="entry name" value="HTH-TYPE TRANSCRIPTIONAL REPRESSOR ALLR"/>
    <property type="match status" value="1"/>
</dbReference>
<keyword evidence="3" id="KW-0804">Transcription</keyword>
<dbReference type="SUPFAM" id="SSF46785">
    <property type="entry name" value="Winged helix' DNA-binding domain"/>
    <property type="match status" value="1"/>
</dbReference>
<dbReference type="SUPFAM" id="SSF55781">
    <property type="entry name" value="GAF domain-like"/>
    <property type="match status" value="1"/>
</dbReference>
<protein>
    <submittedName>
        <fullName evidence="6">IclR family transcriptional regulator</fullName>
    </submittedName>
</protein>
<dbReference type="InterPro" id="IPR036390">
    <property type="entry name" value="WH_DNA-bd_sf"/>
</dbReference>
<dbReference type="AlphaFoldDB" id="R7WPD2"/>
<evidence type="ECO:0000256" key="1">
    <source>
        <dbReference type="ARBA" id="ARBA00023015"/>
    </source>
</evidence>
<dbReference type="GO" id="GO:0003677">
    <property type="term" value="F:DNA binding"/>
    <property type="evidence" value="ECO:0007669"/>
    <property type="project" value="UniProtKB-KW"/>
</dbReference>
<dbReference type="InterPro" id="IPR014757">
    <property type="entry name" value="Tscrpt_reg_IclR_C"/>
</dbReference>
<dbReference type="InterPro" id="IPR050707">
    <property type="entry name" value="HTH_MetabolicPath_Reg"/>
</dbReference>
<dbReference type="Gene3D" id="3.30.450.40">
    <property type="match status" value="1"/>
</dbReference>
<reference evidence="6 7" key="1">
    <citation type="journal article" date="2013" name="Genome Announc.">
        <title>Draft Genome Sequence of Rhodococcus rhodnii Strain LMG5362, a Symbiont of Rhodnius prolixus (Hemiptera, Reduviidae, Triatominae), the Principle Vector of Trypanosoma cruzi.</title>
        <authorList>
            <person name="Pachebat J.A."/>
            <person name="van Keulen G."/>
            <person name="Whitten M.M."/>
            <person name="Girdwood S."/>
            <person name="Del Sol R."/>
            <person name="Dyson P.J."/>
            <person name="Facey P.D."/>
        </authorList>
    </citation>
    <scope>NUCLEOTIDE SEQUENCE [LARGE SCALE GENOMIC DNA]</scope>
    <source>
        <strain evidence="6 7">LMG 5362</strain>
    </source>
</reference>
<dbReference type="RefSeq" id="WP_010837485.1">
    <property type="nucleotide sequence ID" value="NZ_APMY01000051.1"/>
</dbReference>
<sequence length="246" mass="26254">MTGRDVTGHEPRAVQKALLLLEAVAEIGSGATAKQIAAHTRIPPATAYRLLNLLVADGYLVRIADLSGFALGLRTRQLAGAAEDVDPRANNSAVLGELRSRVRYGIFLATFENDRVQFTDRDPDHELAGETAIGQYPHASALGKLLLAGRPHLAVADLRRVTTHTTVDAPALRRELDAVREHGVAYEVDETRPGRSAVAVAVYDDGPLIAGGLAAIGRTGHLPVADAALVELLREYARRVTVRVAA</sequence>
<dbReference type="PANTHER" id="PTHR30136">
    <property type="entry name" value="HELIX-TURN-HELIX TRANSCRIPTIONAL REGULATOR, ICLR FAMILY"/>
    <property type="match status" value="1"/>
</dbReference>
<feature type="domain" description="HTH iclR-type" evidence="4">
    <location>
        <begin position="11"/>
        <end position="73"/>
    </location>
</feature>
<evidence type="ECO:0000313" key="6">
    <source>
        <dbReference type="EMBL" id="EOM77173.1"/>
    </source>
</evidence>
<dbReference type="GO" id="GO:0003700">
    <property type="term" value="F:DNA-binding transcription factor activity"/>
    <property type="evidence" value="ECO:0007669"/>
    <property type="project" value="TreeGrafter"/>
</dbReference>
<dbReference type="Gene3D" id="1.10.10.10">
    <property type="entry name" value="Winged helix-like DNA-binding domain superfamily/Winged helix DNA-binding domain"/>
    <property type="match status" value="1"/>
</dbReference>